<evidence type="ECO:0000256" key="2">
    <source>
        <dbReference type="PROSITE-ProRule" id="PRU00703"/>
    </source>
</evidence>
<keyword evidence="6" id="KW-1185">Reference proteome</keyword>
<dbReference type="CDD" id="cd04586">
    <property type="entry name" value="CBS_pair_BON_assoc"/>
    <property type="match status" value="1"/>
</dbReference>
<dbReference type="PIRSF" id="PIRSF036990">
    <property type="entry name" value="UCP036990_CBS_BON"/>
    <property type="match status" value="1"/>
</dbReference>
<dbReference type="SMART" id="SM00116">
    <property type="entry name" value="CBS"/>
    <property type="match status" value="2"/>
</dbReference>
<dbReference type="Pfam" id="PF04972">
    <property type="entry name" value="BON"/>
    <property type="match status" value="1"/>
</dbReference>
<dbReference type="Gene3D" id="3.10.580.10">
    <property type="entry name" value="CBS-domain"/>
    <property type="match status" value="1"/>
</dbReference>
<evidence type="ECO:0000259" key="3">
    <source>
        <dbReference type="PROSITE" id="PS50914"/>
    </source>
</evidence>
<dbReference type="SUPFAM" id="SSF54631">
    <property type="entry name" value="CBS-domain pair"/>
    <property type="match status" value="1"/>
</dbReference>
<dbReference type="InterPro" id="IPR000644">
    <property type="entry name" value="CBS_dom"/>
</dbReference>
<dbReference type="Pfam" id="PF00571">
    <property type="entry name" value="CBS"/>
    <property type="match status" value="2"/>
</dbReference>
<feature type="domain" description="CBS" evidence="4">
    <location>
        <begin position="10"/>
        <end position="69"/>
    </location>
</feature>
<dbReference type="InterPro" id="IPR051257">
    <property type="entry name" value="Diverse_CBS-Domain"/>
</dbReference>
<dbReference type="InterPro" id="IPR017080">
    <property type="entry name" value="UCP036990_CBS_BON"/>
</dbReference>
<name>A0A561VIT5_ACTTI</name>
<feature type="domain" description="CBS" evidence="4">
    <location>
        <begin position="91"/>
        <end position="147"/>
    </location>
</feature>
<comment type="caution">
    <text evidence="5">The sequence shown here is derived from an EMBL/GenBank/DDBJ whole genome shotgun (WGS) entry which is preliminary data.</text>
</comment>
<feature type="domain" description="BON" evidence="3">
    <location>
        <begin position="144"/>
        <end position="213"/>
    </location>
</feature>
<dbReference type="AlphaFoldDB" id="A0A561VIT5"/>
<accession>A0A561VIT5</accession>
<evidence type="ECO:0000313" key="6">
    <source>
        <dbReference type="Proteomes" id="UP000320239"/>
    </source>
</evidence>
<dbReference type="RefSeq" id="WP_122982139.1">
    <property type="nucleotide sequence ID" value="NZ_BOMX01000141.1"/>
</dbReference>
<evidence type="ECO:0000256" key="1">
    <source>
        <dbReference type="ARBA" id="ARBA00023122"/>
    </source>
</evidence>
<evidence type="ECO:0000313" key="5">
    <source>
        <dbReference type="EMBL" id="TWG11528.1"/>
    </source>
</evidence>
<dbReference type="OrthoDB" id="2111978at2"/>
<dbReference type="Gene3D" id="3.30.1340.30">
    <property type="match status" value="1"/>
</dbReference>
<dbReference type="PROSITE" id="PS50914">
    <property type="entry name" value="BON"/>
    <property type="match status" value="1"/>
</dbReference>
<dbReference type="Proteomes" id="UP000320239">
    <property type="component" value="Unassembled WGS sequence"/>
</dbReference>
<proteinExistence type="predicted"/>
<protein>
    <submittedName>
        <fullName evidence="5">CBS domain protein</fullName>
    </submittedName>
</protein>
<gene>
    <name evidence="5" type="ORF">FHX34_106258</name>
</gene>
<dbReference type="PROSITE" id="PS51371">
    <property type="entry name" value="CBS"/>
    <property type="match status" value="2"/>
</dbReference>
<organism evidence="5 6">
    <name type="scientific">Actinoplanes teichomyceticus</name>
    <dbReference type="NCBI Taxonomy" id="1867"/>
    <lineage>
        <taxon>Bacteria</taxon>
        <taxon>Bacillati</taxon>
        <taxon>Actinomycetota</taxon>
        <taxon>Actinomycetes</taxon>
        <taxon>Micromonosporales</taxon>
        <taxon>Micromonosporaceae</taxon>
        <taxon>Actinoplanes</taxon>
    </lineage>
</organism>
<dbReference type="InterPro" id="IPR046342">
    <property type="entry name" value="CBS_dom_sf"/>
</dbReference>
<dbReference type="EMBL" id="VIWY01000006">
    <property type="protein sequence ID" value="TWG11528.1"/>
    <property type="molecule type" value="Genomic_DNA"/>
</dbReference>
<dbReference type="InterPro" id="IPR007055">
    <property type="entry name" value="BON_dom"/>
</dbReference>
<dbReference type="PANTHER" id="PTHR43080:SF29">
    <property type="entry name" value="OS02G0818000 PROTEIN"/>
    <property type="match status" value="1"/>
</dbReference>
<reference evidence="5 6" key="1">
    <citation type="submission" date="2019-06" db="EMBL/GenBank/DDBJ databases">
        <title>Sequencing the genomes of 1000 actinobacteria strains.</title>
        <authorList>
            <person name="Klenk H.-P."/>
        </authorList>
    </citation>
    <scope>NUCLEOTIDE SEQUENCE [LARGE SCALE GENOMIC DNA]</scope>
    <source>
        <strain evidence="5 6">DSM 43866</strain>
    </source>
</reference>
<evidence type="ECO:0000259" key="4">
    <source>
        <dbReference type="PROSITE" id="PS51371"/>
    </source>
</evidence>
<sequence>MKVWHVNDVMTTDVIAVGPDVAYRELVALLAANRINAVPVVDRDRRVLGVVSESDLLRKIEYVGAGQPRWFERNDRTARRKADALTAGELMTAPAVVVLPTTGIRTAARRMNEAHVKQMPVEDPLGRLVGIVSRSDLLKEHLRPDDEIATDVRAAVHEATYTENLAAVEVEVRQGVVDLTGRVERWSTAMLAVRLVRLVPGVVDVLDEIAFDVDDHRVTDPVPAHAAG</sequence>
<keyword evidence="1 2" id="KW-0129">CBS domain</keyword>
<dbReference type="PANTHER" id="PTHR43080">
    <property type="entry name" value="CBS DOMAIN-CONTAINING PROTEIN CBSX3, MITOCHONDRIAL"/>
    <property type="match status" value="1"/>
</dbReference>